<dbReference type="Gene3D" id="1.10.8.810">
    <property type="entry name" value="Daxx helical bundle domain"/>
    <property type="match status" value="1"/>
</dbReference>
<dbReference type="InterPro" id="IPR038298">
    <property type="entry name" value="Daxx_N_sf"/>
</dbReference>
<keyword evidence="9" id="KW-0539">Nucleus</keyword>
<evidence type="ECO:0000313" key="13">
    <source>
        <dbReference type="RefSeq" id="XP_013793318.1"/>
    </source>
</evidence>
<evidence type="ECO:0000256" key="7">
    <source>
        <dbReference type="ARBA" id="ARBA00023054"/>
    </source>
</evidence>
<feature type="domain" description="Daxx histone-binding" evidence="11">
    <location>
        <begin position="341"/>
        <end position="418"/>
    </location>
</feature>
<dbReference type="RefSeq" id="XP_013793318.1">
    <property type="nucleotide sequence ID" value="XM_013937864.2"/>
</dbReference>
<dbReference type="Pfam" id="PF20920">
    <property type="entry name" value="DAXX_hist_bd"/>
    <property type="match status" value="1"/>
</dbReference>
<gene>
    <name evidence="13" type="primary">LOC106477272</name>
</gene>
<dbReference type="InterPro" id="IPR046426">
    <property type="entry name" value="DAXX_histone-bd_sf"/>
</dbReference>
<dbReference type="InterPro" id="IPR046378">
    <property type="entry name" value="DAXX_histone-bd"/>
</dbReference>
<organism evidence="12 13">
    <name type="scientific">Limulus polyphemus</name>
    <name type="common">Atlantic horseshoe crab</name>
    <dbReference type="NCBI Taxonomy" id="6850"/>
    <lineage>
        <taxon>Eukaryota</taxon>
        <taxon>Metazoa</taxon>
        <taxon>Ecdysozoa</taxon>
        <taxon>Arthropoda</taxon>
        <taxon>Chelicerata</taxon>
        <taxon>Merostomata</taxon>
        <taxon>Xiphosura</taxon>
        <taxon>Limulidae</taxon>
        <taxon>Limulus</taxon>
    </lineage>
</organism>
<evidence type="ECO:0000256" key="5">
    <source>
        <dbReference type="ARBA" id="ARBA00022490"/>
    </source>
</evidence>
<evidence type="ECO:0000259" key="11">
    <source>
        <dbReference type="Pfam" id="PF20920"/>
    </source>
</evidence>
<evidence type="ECO:0000256" key="8">
    <source>
        <dbReference type="ARBA" id="ARBA00023186"/>
    </source>
</evidence>
<keyword evidence="4" id="KW-0158">Chromosome</keyword>
<keyword evidence="6" id="KW-0053">Apoptosis</keyword>
<evidence type="ECO:0000256" key="1">
    <source>
        <dbReference type="ARBA" id="ARBA00004123"/>
    </source>
</evidence>
<keyword evidence="12" id="KW-1185">Reference proteome</keyword>
<feature type="region of interest" description="Disordered" evidence="10">
    <location>
        <begin position="173"/>
        <end position="228"/>
    </location>
</feature>
<dbReference type="PANTHER" id="PTHR12766:SF7">
    <property type="entry name" value="DEATH DOMAIN-ASSOCIATED PROTEIN 6"/>
    <property type="match status" value="1"/>
</dbReference>
<evidence type="ECO:0000256" key="6">
    <source>
        <dbReference type="ARBA" id="ARBA00022703"/>
    </source>
</evidence>
<proteinExistence type="predicted"/>
<dbReference type="GeneID" id="106477272"/>
<evidence type="ECO:0000256" key="4">
    <source>
        <dbReference type="ARBA" id="ARBA00022454"/>
    </source>
</evidence>
<feature type="compositionally biased region" description="Polar residues" evidence="10">
    <location>
        <begin position="175"/>
        <end position="191"/>
    </location>
</feature>
<dbReference type="Gene3D" id="1.20.58.2170">
    <property type="match status" value="1"/>
</dbReference>
<dbReference type="CDD" id="cd13150">
    <property type="entry name" value="DAXX_histone_binding"/>
    <property type="match status" value="1"/>
</dbReference>
<evidence type="ECO:0000256" key="9">
    <source>
        <dbReference type="ARBA" id="ARBA00023242"/>
    </source>
</evidence>
<accession>A0ABM1C324</accession>
<keyword evidence="8" id="KW-0143">Chaperone</keyword>
<feature type="compositionally biased region" description="Acidic residues" evidence="10">
    <location>
        <begin position="446"/>
        <end position="463"/>
    </location>
</feature>
<keyword evidence="7" id="KW-0175">Coiled coil</keyword>
<keyword evidence="5" id="KW-0963">Cytoplasm</keyword>
<dbReference type="PANTHER" id="PTHR12766">
    <property type="entry name" value="DEATH DOMAIN-ASSOCIATED PROTEIN 6 DAXX"/>
    <property type="match status" value="1"/>
</dbReference>
<feature type="region of interest" description="Disordered" evidence="10">
    <location>
        <begin position="494"/>
        <end position="513"/>
    </location>
</feature>
<dbReference type="Proteomes" id="UP000694941">
    <property type="component" value="Unplaced"/>
</dbReference>
<evidence type="ECO:0000313" key="12">
    <source>
        <dbReference type="Proteomes" id="UP000694941"/>
    </source>
</evidence>
<evidence type="ECO:0000256" key="10">
    <source>
        <dbReference type="SAM" id="MobiDB-lite"/>
    </source>
</evidence>
<reference evidence="13" key="1">
    <citation type="submission" date="2025-08" db="UniProtKB">
        <authorList>
            <consortium name="RefSeq"/>
        </authorList>
    </citation>
    <scope>IDENTIFICATION</scope>
    <source>
        <tissue evidence="13">Muscle</tissue>
    </source>
</reference>
<protein>
    <submittedName>
        <fullName evidence="13">Death domain-associated protein 6-like</fullName>
    </submittedName>
</protein>
<sequence>MAALAITRAHHEENDSIENGNNLFVVKMAVSYNKAKVPVIVLDSDSEEERIIQYDSTLPAQPKLLIKKEVSKEKANSKKNVEELDTNNKCLEKFIAACTPFMNESKELQILQNLKHLTKHVRTDYLQSSEFLNFIVLQTKKIQTDKKDVFVRIKEVFEELKAYKFKKSVKKQDEQQLSSSSHGNIQNPSHTRVQEISRIVDTNSDSSDTKLSEVSATGSKEKERRKEKHVRKLEKLLEKLHRKIKKLQEKELSIDDLDDDNSAYIEEERFKKRTMKVWNKLCELKGRAYDTGRQTQRKFHYNGSRYEEINRNIEKFINRKKLFPDYHDILGIVKEVNKEDPGLRFLSSQMDTLAREIFQDVGKELKKRRCLDDLDLINSYGDVADDPADLDNDLRSKLEESSNICQKKIDEIIDKYAQEQTEMKLQPEEVPDDVNDDVDVLISESKDEEEDEEEEEDQDEDLEAIEKTVESEEDEDLETMDFSCNAYQKKTLSKDLHDPIGSNNEENSASDKHAGNVLTSLNLIPSKSPIIPCASSDKNGSFPYFDLEVDCEDGDIVDENTEGKILTPSVEMIEHKRKADDLCKNANVKRMCTKNIKTNS</sequence>
<evidence type="ECO:0000256" key="3">
    <source>
        <dbReference type="ARBA" id="ARBA00004496"/>
    </source>
</evidence>
<feature type="region of interest" description="Disordered" evidence="10">
    <location>
        <begin position="443"/>
        <end position="463"/>
    </location>
</feature>
<comment type="subcellular location">
    <subcellularLocation>
        <location evidence="2">Chromosome</location>
    </subcellularLocation>
    <subcellularLocation>
        <location evidence="3">Cytoplasm</location>
    </subcellularLocation>
    <subcellularLocation>
        <location evidence="1">Nucleus</location>
    </subcellularLocation>
</comment>
<evidence type="ECO:0000256" key="2">
    <source>
        <dbReference type="ARBA" id="ARBA00004286"/>
    </source>
</evidence>
<name>A0ABM1C324_LIMPO</name>